<reference evidence="1 2" key="1">
    <citation type="submission" date="2016-05" db="EMBL/GenBank/DDBJ databases">
        <title>Compelete Genome Sequence of Bacteriochlorophyll-Synthesizing Bacterium Porphyrobacter neustonensis DSM 9434.</title>
        <authorList>
            <person name="Shi X.-L."/>
            <person name="Wu Y.-H."/>
            <person name="Cheng H."/>
            <person name="Xu L."/>
            <person name="Zhang X.-Q."/>
            <person name="Wang C.-S."/>
            <person name="Xu X.-W."/>
        </authorList>
    </citation>
    <scope>NUCLEOTIDE SEQUENCE [LARGE SCALE GENOMIC DNA]</scope>
    <source>
        <strain evidence="1 2">DSM 9434</strain>
    </source>
</reference>
<evidence type="ECO:0000313" key="2">
    <source>
        <dbReference type="Proteomes" id="UP000078263"/>
    </source>
</evidence>
<dbReference type="SUPFAM" id="SSF103032">
    <property type="entry name" value="Hypothetical protein YwqG"/>
    <property type="match status" value="1"/>
</dbReference>
<dbReference type="PANTHER" id="PTHR36436">
    <property type="entry name" value="SLL5081 PROTEIN"/>
    <property type="match status" value="1"/>
</dbReference>
<evidence type="ECO:0008006" key="3">
    <source>
        <dbReference type="Google" id="ProtNLM"/>
    </source>
</evidence>
<dbReference type="PANTHER" id="PTHR36436:SF6">
    <property type="entry name" value="SLL5081 PROTEIN"/>
    <property type="match status" value="1"/>
</dbReference>
<dbReference type="Proteomes" id="UP000078263">
    <property type="component" value="Chromosome"/>
</dbReference>
<sequence length="66" mass="7431">MGGYHDGVQSDPIEDPAFGKLLLLQLASDDAMDWCWGDGGAYYFWIRPEHLAAGDFSQVEVWLECH</sequence>
<dbReference type="EMBL" id="CP016033">
    <property type="protein sequence ID" value="ANK14361.1"/>
    <property type="molecule type" value="Genomic_DNA"/>
</dbReference>
<evidence type="ECO:0000313" key="1">
    <source>
        <dbReference type="EMBL" id="ANK14361.1"/>
    </source>
</evidence>
<dbReference type="KEGG" id="pns:A9D12_13085"/>
<protein>
    <recommendedName>
        <fullName evidence="3">DUF1963 domain-containing protein</fullName>
    </recommendedName>
</protein>
<dbReference type="InterPro" id="IPR015315">
    <property type="entry name" value="DUF1963"/>
</dbReference>
<dbReference type="Gene3D" id="2.30.320.10">
    <property type="entry name" value="YwqG-like"/>
    <property type="match status" value="1"/>
</dbReference>
<accession>A0A192D8L8</accession>
<gene>
    <name evidence="1" type="ORF">A9D12_13085</name>
</gene>
<keyword evidence="2" id="KW-1185">Reference proteome</keyword>
<dbReference type="AlphaFoldDB" id="A0A192D8L8"/>
<proteinExistence type="predicted"/>
<dbReference type="InterPro" id="IPR035948">
    <property type="entry name" value="YwqG-like_sf"/>
</dbReference>
<organism evidence="1 2">
    <name type="scientific">Erythrobacter neustonensis</name>
    <dbReference type="NCBI Taxonomy" id="1112"/>
    <lineage>
        <taxon>Bacteria</taxon>
        <taxon>Pseudomonadati</taxon>
        <taxon>Pseudomonadota</taxon>
        <taxon>Alphaproteobacteria</taxon>
        <taxon>Sphingomonadales</taxon>
        <taxon>Erythrobacteraceae</taxon>
        <taxon>Erythrobacter/Porphyrobacter group</taxon>
        <taxon>Erythrobacter</taxon>
    </lineage>
</organism>
<name>A0A192D8L8_9SPHN</name>
<dbReference type="Pfam" id="PF09234">
    <property type="entry name" value="DUF1963"/>
    <property type="match status" value="1"/>
</dbReference>